<evidence type="ECO:0000313" key="2">
    <source>
        <dbReference type="Proteomes" id="UP000814033"/>
    </source>
</evidence>
<dbReference type="EMBL" id="MU275923">
    <property type="protein sequence ID" value="KAI0046516.1"/>
    <property type="molecule type" value="Genomic_DNA"/>
</dbReference>
<sequence>MVVCTDCGGTVIEYDAAAGNGFCVQCGTVVEENTIVNEVTFGETSTGAAMVQGSYVGQGATHARMGGPFGNRGNNESREQTIANANRKIQSIANILRLSEVVALAATRLYTLAVEHKFTKGRKSLNVVAVCLYVACRQKETRTYMLIDFSDLLQVNVFELGHTYLQLVQTLNLRLPLVDPSHYISRFAALLEFGDETHKVATDAIRLVARFDRDWMTKGRRPAGICGACLLLAARMNNFRRSVEEIVQVVKIADTTLKKRLKEFKETPSGALTLTDFRNVWLEEEMDPPAFTKGKEKEKEGEEDEPEVEADDEGAGKKRRKKMDKRKRKRRRVEESDEENDDEQAQETEVQRPVVDPALLNEGILAGTMVPEPLFLPESEEISSHLIDSNIDPALLDPALLGPTHSPLPPAALEPIASTSATLLEDLPEKDADVPLEATPASTIEASLDTVLVEEVSTFLNNEKGAALSSALTEADERRQAQFSEVDELLGLDEDELDRFLLTEEEVKVKERVWVEMNREYLEAIAAKGEQREGGDGDQAAKSRKRRKSSTKPRDASTPHGSTAAESVRNLLKKNSRYSKRINYDALKDLFADGDAKDTDLYTMDDKDEDEGVLPFVEEGGGDIGLGRGSGVVPGEATGGEDEGEGDGEGSEKGDDYVWEETYEQEV</sequence>
<organism evidence="1 2">
    <name type="scientific">Auriscalpium vulgare</name>
    <dbReference type="NCBI Taxonomy" id="40419"/>
    <lineage>
        <taxon>Eukaryota</taxon>
        <taxon>Fungi</taxon>
        <taxon>Dikarya</taxon>
        <taxon>Basidiomycota</taxon>
        <taxon>Agaricomycotina</taxon>
        <taxon>Agaricomycetes</taxon>
        <taxon>Russulales</taxon>
        <taxon>Auriscalpiaceae</taxon>
        <taxon>Auriscalpium</taxon>
    </lineage>
</organism>
<reference evidence="1" key="1">
    <citation type="submission" date="2021-02" db="EMBL/GenBank/DDBJ databases">
        <authorList>
            <consortium name="DOE Joint Genome Institute"/>
            <person name="Ahrendt S."/>
            <person name="Looney B.P."/>
            <person name="Miyauchi S."/>
            <person name="Morin E."/>
            <person name="Drula E."/>
            <person name="Courty P.E."/>
            <person name="Chicoki N."/>
            <person name="Fauchery L."/>
            <person name="Kohler A."/>
            <person name="Kuo A."/>
            <person name="Labutti K."/>
            <person name="Pangilinan J."/>
            <person name="Lipzen A."/>
            <person name="Riley R."/>
            <person name="Andreopoulos W."/>
            <person name="He G."/>
            <person name="Johnson J."/>
            <person name="Barry K.W."/>
            <person name="Grigoriev I.V."/>
            <person name="Nagy L."/>
            <person name="Hibbett D."/>
            <person name="Henrissat B."/>
            <person name="Matheny P.B."/>
            <person name="Labbe J."/>
            <person name="Martin F."/>
        </authorList>
    </citation>
    <scope>NUCLEOTIDE SEQUENCE</scope>
    <source>
        <strain evidence="1">FP105234-sp</strain>
    </source>
</reference>
<comment type="caution">
    <text evidence="1">The sequence shown here is derived from an EMBL/GenBank/DDBJ whole genome shotgun (WGS) entry which is preliminary data.</text>
</comment>
<accession>A0ACB8RSB9</accession>
<gene>
    <name evidence="1" type="ORF">FA95DRAFT_1559977</name>
</gene>
<name>A0ACB8RSB9_9AGAM</name>
<proteinExistence type="predicted"/>
<keyword evidence="2" id="KW-1185">Reference proteome</keyword>
<dbReference type="Proteomes" id="UP000814033">
    <property type="component" value="Unassembled WGS sequence"/>
</dbReference>
<evidence type="ECO:0000313" key="1">
    <source>
        <dbReference type="EMBL" id="KAI0046516.1"/>
    </source>
</evidence>
<protein>
    <submittedName>
        <fullName evidence="1">Cyclin-like protein</fullName>
    </submittedName>
</protein>
<reference evidence="1" key="2">
    <citation type="journal article" date="2022" name="New Phytol.">
        <title>Evolutionary transition to the ectomycorrhizal habit in the genomes of a hyperdiverse lineage of mushroom-forming fungi.</title>
        <authorList>
            <person name="Looney B."/>
            <person name="Miyauchi S."/>
            <person name="Morin E."/>
            <person name="Drula E."/>
            <person name="Courty P.E."/>
            <person name="Kohler A."/>
            <person name="Kuo A."/>
            <person name="LaButti K."/>
            <person name="Pangilinan J."/>
            <person name="Lipzen A."/>
            <person name="Riley R."/>
            <person name="Andreopoulos W."/>
            <person name="He G."/>
            <person name="Johnson J."/>
            <person name="Nolan M."/>
            <person name="Tritt A."/>
            <person name="Barry K.W."/>
            <person name="Grigoriev I.V."/>
            <person name="Nagy L.G."/>
            <person name="Hibbett D."/>
            <person name="Henrissat B."/>
            <person name="Matheny P.B."/>
            <person name="Labbe J."/>
            <person name="Martin F.M."/>
        </authorList>
    </citation>
    <scope>NUCLEOTIDE SEQUENCE</scope>
    <source>
        <strain evidence="1">FP105234-sp</strain>
    </source>
</reference>